<sequence length="103" mass="11396">MTAYSVHPADVDNRSRVLVKDVFIDSFIHEDVSNVAKVLHSQRLNEKPLRPWIIAERDGPIIAGHCTCMAGLGETCTHVASLLFCIEAVVKLRESRTVTEVPA</sequence>
<gene>
    <name evidence="1" type="ORF">MAR_012719</name>
</gene>
<organism evidence="1 2">
    <name type="scientific">Mya arenaria</name>
    <name type="common">Soft-shell clam</name>
    <dbReference type="NCBI Taxonomy" id="6604"/>
    <lineage>
        <taxon>Eukaryota</taxon>
        <taxon>Metazoa</taxon>
        <taxon>Spiralia</taxon>
        <taxon>Lophotrochozoa</taxon>
        <taxon>Mollusca</taxon>
        <taxon>Bivalvia</taxon>
        <taxon>Autobranchia</taxon>
        <taxon>Heteroconchia</taxon>
        <taxon>Euheterodonta</taxon>
        <taxon>Imparidentia</taxon>
        <taxon>Neoheterodontei</taxon>
        <taxon>Myida</taxon>
        <taxon>Myoidea</taxon>
        <taxon>Myidae</taxon>
        <taxon>Mya</taxon>
    </lineage>
</organism>
<accession>A0ABY7FYF7</accession>
<dbReference type="Proteomes" id="UP001164746">
    <property type="component" value="Chromosome 14"/>
</dbReference>
<evidence type="ECO:0008006" key="3">
    <source>
        <dbReference type="Google" id="ProtNLM"/>
    </source>
</evidence>
<name>A0ABY7FYF7_MYAAR</name>
<reference evidence="1" key="1">
    <citation type="submission" date="2022-11" db="EMBL/GenBank/DDBJ databases">
        <title>Centuries of genome instability and evolution in soft-shell clam transmissible cancer (bioRxiv).</title>
        <authorList>
            <person name="Hart S.F.M."/>
            <person name="Yonemitsu M.A."/>
            <person name="Giersch R.M."/>
            <person name="Beal B.F."/>
            <person name="Arriagada G."/>
            <person name="Davis B.W."/>
            <person name="Ostrander E.A."/>
            <person name="Goff S.P."/>
            <person name="Metzger M.J."/>
        </authorList>
    </citation>
    <scope>NUCLEOTIDE SEQUENCE</scope>
    <source>
        <strain evidence="1">MELC-2E11</strain>
        <tissue evidence="1">Siphon/mantle</tissue>
    </source>
</reference>
<dbReference type="PANTHER" id="PTHR47526">
    <property type="entry name" value="ATP-DEPENDENT DNA HELICASE"/>
    <property type="match status" value="1"/>
</dbReference>
<proteinExistence type="predicted"/>
<dbReference type="PANTHER" id="PTHR47526:SF4">
    <property type="entry name" value="SWIM-TYPE DOMAIN-CONTAINING PROTEIN"/>
    <property type="match status" value="1"/>
</dbReference>
<evidence type="ECO:0000313" key="2">
    <source>
        <dbReference type="Proteomes" id="UP001164746"/>
    </source>
</evidence>
<evidence type="ECO:0000313" key="1">
    <source>
        <dbReference type="EMBL" id="WAR27015.1"/>
    </source>
</evidence>
<protein>
    <recommendedName>
        <fullName evidence="3">SWIM-type domain-containing protein</fullName>
    </recommendedName>
</protein>
<dbReference type="EMBL" id="CP111025">
    <property type="protein sequence ID" value="WAR27015.1"/>
    <property type="molecule type" value="Genomic_DNA"/>
</dbReference>
<keyword evidence="2" id="KW-1185">Reference proteome</keyword>